<feature type="chain" id="PRO_5025705447" description="Carboxylic ester hydrolase" evidence="3">
    <location>
        <begin position="22"/>
        <end position="530"/>
    </location>
</feature>
<dbReference type="Proteomes" id="UP000800094">
    <property type="component" value="Unassembled WGS sequence"/>
</dbReference>
<evidence type="ECO:0000313" key="5">
    <source>
        <dbReference type="EMBL" id="KAF2244160.1"/>
    </source>
</evidence>
<accession>A0A6A6I3K0</accession>
<proteinExistence type="inferred from homology"/>
<keyword evidence="3" id="KW-0732">Signal</keyword>
<dbReference type="RefSeq" id="XP_033679164.1">
    <property type="nucleotide sequence ID" value="XM_033829892.1"/>
</dbReference>
<feature type="domain" description="Carboxylesterase type B" evidence="4">
    <location>
        <begin position="27"/>
        <end position="503"/>
    </location>
</feature>
<gene>
    <name evidence="5" type="ORF">BU26DRAFT_522867</name>
</gene>
<dbReference type="PANTHER" id="PTHR11559">
    <property type="entry name" value="CARBOXYLESTERASE"/>
    <property type="match status" value="1"/>
</dbReference>
<dbReference type="Gene3D" id="3.40.50.1820">
    <property type="entry name" value="alpha/beta hydrolase"/>
    <property type="match status" value="1"/>
</dbReference>
<sequence>MTDMISTLSFLATLFTAIVLAQNTTYPVIDLGYAKYRGRYNSTLDITEYLGLPFAAPPIGPLRWKAPQPYTTPKNLTNTIIDATQDGPICVQGNTYWTGRSAQFPTGSEDCLVLNVVIPGNATKYSKLPVIFQIHGGGYVEGWASIGEPYALMQHSNNAFVFVSIQYRLGAYGFLGSDKYAQEGGAPNVGLLDQRFALEWVQKHISAFGGDPAKVTIWGGSAGGGSVTSQMIMHGGVEDPPFRAAIADFPWWQQLLKEERLATQFGYLLTATNCSTLACLRHVTEDTLKAATQASYIKGYAEGSYGYGSFYYGPYVDGSVIQDWPSEEFKTGHFTKVPTFVSREGYEGYAFSNQSMTTMAEETTDISIQFPYADENFVKELYELYPREDFNSTFWQRQAWFGDFIINCPSYYIASSLATSNQPIYKFVFDAGTQIHASTGPFLGDLNYASEPGANVTLADVMKDWYVSFAIHGDPNAQSWSKVLKPTWPDYRTGEVMSVNYTQLGAVDDVWFDDDTGCKFLWEHEEVVQN</sequence>
<name>A0A6A6I3K0_9PLEO</name>
<keyword evidence="6" id="KW-1185">Reference proteome</keyword>
<dbReference type="InterPro" id="IPR019826">
    <property type="entry name" value="Carboxylesterase_B_AS"/>
</dbReference>
<evidence type="ECO:0000259" key="4">
    <source>
        <dbReference type="Pfam" id="PF00135"/>
    </source>
</evidence>
<evidence type="ECO:0000256" key="1">
    <source>
        <dbReference type="ARBA" id="ARBA00005964"/>
    </source>
</evidence>
<keyword evidence="2 3" id="KW-0378">Hydrolase</keyword>
<dbReference type="EC" id="3.1.1.-" evidence="3"/>
<dbReference type="InterPro" id="IPR050309">
    <property type="entry name" value="Type-B_Carboxylest/Lipase"/>
</dbReference>
<reference evidence="5" key="1">
    <citation type="journal article" date="2020" name="Stud. Mycol.">
        <title>101 Dothideomycetes genomes: a test case for predicting lifestyles and emergence of pathogens.</title>
        <authorList>
            <person name="Haridas S."/>
            <person name="Albert R."/>
            <person name="Binder M."/>
            <person name="Bloem J."/>
            <person name="Labutti K."/>
            <person name="Salamov A."/>
            <person name="Andreopoulos B."/>
            <person name="Baker S."/>
            <person name="Barry K."/>
            <person name="Bills G."/>
            <person name="Bluhm B."/>
            <person name="Cannon C."/>
            <person name="Castanera R."/>
            <person name="Culley D."/>
            <person name="Daum C."/>
            <person name="Ezra D."/>
            <person name="Gonzalez J."/>
            <person name="Henrissat B."/>
            <person name="Kuo A."/>
            <person name="Liang C."/>
            <person name="Lipzen A."/>
            <person name="Lutzoni F."/>
            <person name="Magnuson J."/>
            <person name="Mondo S."/>
            <person name="Nolan M."/>
            <person name="Ohm R."/>
            <person name="Pangilinan J."/>
            <person name="Park H.-J."/>
            <person name="Ramirez L."/>
            <person name="Alfaro M."/>
            <person name="Sun H."/>
            <person name="Tritt A."/>
            <person name="Yoshinaga Y."/>
            <person name="Zwiers L.-H."/>
            <person name="Turgeon B."/>
            <person name="Goodwin S."/>
            <person name="Spatafora J."/>
            <person name="Crous P."/>
            <person name="Grigoriev I."/>
        </authorList>
    </citation>
    <scope>NUCLEOTIDE SEQUENCE</scope>
    <source>
        <strain evidence="5">CBS 122368</strain>
    </source>
</reference>
<feature type="signal peptide" evidence="3">
    <location>
        <begin position="1"/>
        <end position="21"/>
    </location>
</feature>
<dbReference type="AlphaFoldDB" id="A0A6A6I3K0"/>
<evidence type="ECO:0000256" key="3">
    <source>
        <dbReference type="RuleBase" id="RU361235"/>
    </source>
</evidence>
<dbReference type="GO" id="GO:0016787">
    <property type="term" value="F:hydrolase activity"/>
    <property type="evidence" value="ECO:0007669"/>
    <property type="project" value="UniProtKB-KW"/>
</dbReference>
<dbReference type="SUPFAM" id="SSF53474">
    <property type="entry name" value="alpha/beta-Hydrolases"/>
    <property type="match status" value="1"/>
</dbReference>
<dbReference type="InterPro" id="IPR029058">
    <property type="entry name" value="AB_hydrolase_fold"/>
</dbReference>
<evidence type="ECO:0000256" key="2">
    <source>
        <dbReference type="ARBA" id="ARBA00022801"/>
    </source>
</evidence>
<dbReference type="GeneID" id="54583222"/>
<dbReference type="Pfam" id="PF00135">
    <property type="entry name" value="COesterase"/>
    <property type="match status" value="1"/>
</dbReference>
<organism evidence="5 6">
    <name type="scientific">Trematosphaeria pertusa</name>
    <dbReference type="NCBI Taxonomy" id="390896"/>
    <lineage>
        <taxon>Eukaryota</taxon>
        <taxon>Fungi</taxon>
        <taxon>Dikarya</taxon>
        <taxon>Ascomycota</taxon>
        <taxon>Pezizomycotina</taxon>
        <taxon>Dothideomycetes</taxon>
        <taxon>Pleosporomycetidae</taxon>
        <taxon>Pleosporales</taxon>
        <taxon>Massarineae</taxon>
        <taxon>Trematosphaeriaceae</taxon>
        <taxon>Trematosphaeria</taxon>
    </lineage>
</organism>
<dbReference type="InterPro" id="IPR002018">
    <property type="entry name" value="CarbesteraseB"/>
</dbReference>
<protein>
    <recommendedName>
        <fullName evidence="3">Carboxylic ester hydrolase</fullName>
        <ecNumber evidence="3">3.1.1.-</ecNumber>
    </recommendedName>
</protein>
<dbReference type="OrthoDB" id="408631at2759"/>
<dbReference type="PROSITE" id="PS00122">
    <property type="entry name" value="CARBOXYLESTERASE_B_1"/>
    <property type="match status" value="1"/>
</dbReference>
<dbReference type="EMBL" id="ML987203">
    <property type="protein sequence ID" value="KAF2244160.1"/>
    <property type="molecule type" value="Genomic_DNA"/>
</dbReference>
<evidence type="ECO:0000313" key="6">
    <source>
        <dbReference type="Proteomes" id="UP000800094"/>
    </source>
</evidence>
<comment type="similarity">
    <text evidence="1 3">Belongs to the type-B carboxylesterase/lipase family.</text>
</comment>